<evidence type="ECO:0000313" key="3">
    <source>
        <dbReference type="Proteomes" id="UP000634136"/>
    </source>
</evidence>
<keyword evidence="3" id="KW-1185">Reference proteome</keyword>
<accession>A0A834TM12</accession>
<evidence type="ECO:0000313" key="2">
    <source>
        <dbReference type="EMBL" id="KAF7823426.1"/>
    </source>
</evidence>
<feature type="compositionally biased region" description="Basic and acidic residues" evidence="1">
    <location>
        <begin position="21"/>
        <end position="35"/>
    </location>
</feature>
<sequence>MRVRHACGYWTTGLSLSLSHDHADLEPHTNHDRTTRRLRALHGPPLHLRTT</sequence>
<proteinExistence type="predicted"/>
<name>A0A834TM12_9FABA</name>
<comment type="caution">
    <text evidence="2">The sequence shown here is derived from an EMBL/GenBank/DDBJ whole genome shotgun (WGS) entry which is preliminary data.</text>
</comment>
<evidence type="ECO:0000256" key="1">
    <source>
        <dbReference type="SAM" id="MobiDB-lite"/>
    </source>
</evidence>
<reference evidence="2" key="1">
    <citation type="submission" date="2020-09" db="EMBL/GenBank/DDBJ databases">
        <title>Genome-Enabled Discovery of Anthraquinone Biosynthesis in Senna tora.</title>
        <authorList>
            <person name="Kang S.-H."/>
            <person name="Pandey R.P."/>
            <person name="Lee C.-M."/>
            <person name="Sim J.-S."/>
            <person name="Jeong J.-T."/>
            <person name="Choi B.-S."/>
            <person name="Jung M."/>
            <person name="Ginzburg D."/>
            <person name="Zhao K."/>
            <person name="Won S.Y."/>
            <person name="Oh T.-J."/>
            <person name="Yu Y."/>
            <person name="Kim N.-H."/>
            <person name="Lee O.R."/>
            <person name="Lee T.-H."/>
            <person name="Bashyal P."/>
            <person name="Kim T.-S."/>
            <person name="Lee W.-H."/>
            <person name="Kawkins C."/>
            <person name="Kim C.-K."/>
            <person name="Kim J.S."/>
            <person name="Ahn B.O."/>
            <person name="Rhee S.Y."/>
            <person name="Sohng J.K."/>
        </authorList>
    </citation>
    <scope>NUCLEOTIDE SEQUENCE</scope>
    <source>
        <tissue evidence="2">Leaf</tissue>
    </source>
</reference>
<dbReference type="EMBL" id="JAAIUW010000007">
    <property type="protein sequence ID" value="KAF7823426.1"/>
    <property type="molecule type" value="Genomic_DNA"/>
</dbReference>
<protein>
    <submittedName>
        <fullName evidence="2">Uncharacterized protein</fullName>
    </submittedName>
</protein>
<organism evidence="2 3">
    <name type="scientific">Senna tora</name>
    <dbReference type="NCBI Taxonomy" id="362788"/>
    <lineage>
        <taxon>Eukaryota</taxon>
        <taxon>Viridiplantae</taxon>
        <taxon>Streptophyta</taxon>
        <taxon>Embryophyta</taxon>
        <taxon>Tracheophyta</taxon>
        <taxon>Spermatophyta</taxon>
        <taxon>Magnoliopsida</taxon>
        <taxon>eudicotyledons</taxon>
        <taxon>Gunneridae</taxon>
        <taxon>Pentapetalae</taxon>
        <taxon>rosids</taxon>
        <taxon>fabids</taxon>
        <taxon>Fabales</taxon>
        <taxon>Fabaceae</taxon>
        <taxon>Caesalpinioideae</taxon>
        <taxon>Cassia clade</taxon>
        <taxon>Senna</taxon>
    </lineage>
</organism>
<dbReference type="Proteomes" id="UP000634136">
    <property type="component" value="Unassembled WGS sequence"/>
</dbReference>
<dbReference type="AlphaFoldDB" id="A0A834TM12"/>
<feature type="region of interest" description="Disordered" evidence="1">
    <location>
        <begin position="21"/>
        <end position="51"/>
    </location>
</feature>
<gene>
    <name evidence="2" type="ORF">G2W53_021570</name>
</gene>